<gene>
    <name evidence="3" type="ORF">KDA27_23105</name>
</gene>
<dbReference type="PANTHER" id="PTHR36582:SF2">
    <property type="entry name" value="ANTITOXIN PARD"/>
    <property type="match status" value="1"/>
</dbReference>
<evidence type="ECO:0000313" key="4">
    <source>
        <dbReference type="Proteomes" id="UP000739538"/>
    </source>
</evidence>
<keyword evidence="2" id="KW-1277">Toxin-antitoxin system</keyword>
<protein>
    <submittedName>
        <fullName evidence="3">Type II toxin-antitoxin system ParD family antitoxin</fullName>
    </submittedName>
</protein>
<comment type="similarity">
    <text evidence="1">Belongs to the ParD antitoxin family.</text>
</comment>
<comment type="caution">
    <text evidence="3">The sequence shown here is derived from an EMBL/GenBank/DDBJ whole genome shotgun (WGS) entry which is preliminary data.</text>
</comment>
<name>A0A956NKA6_UNCEI</name>
<reference evidence="3" key="2">
    <citation type="journal article" date="2021" name="Microbiome">
        <title>Successional dynamics and alternative stable states in a saline activated sludge microbial community over 9 years.</title>
        <authorList>
            <person name="Wang Y."/>
            <person name="Ye J."/>
            <person name="Ju F."/>
            <person name="Liu L."/>
            <person name="Boyd J.A."/>
            <person name="Deng Y."/>
            <person name="Parks D.H."/>
            <person name="Jiang X."/>
            <person name="Yin X."/>
            <person name="Woodcroft B.J."/>
            <person name="Tyson G.W."/>
            <person name="Hugenholtz P."/>
            <person name="Polz M.F."/>
            <person name="Zhang T."/>
        </authorList>
    </citation>
    <scope>NUCLEOTIDE SEQUENCE</scope>
    <source>
        <strain evidence="3">HKST-UBA02</strain>
    </source>
</reference>
<organism evidence="3 4">
    <name type="scientific">Eiseniibacteriota bacterium</name>
    <dbReference type="NCBI Taxonomy" id="2212470"/>
    <lineage>
        <taxon>Bacteria</taxon>
        <taxon>Candidatus Eiseniibacteriota</taxon>
    </lineage>
</organism>
<evidence type="ECO:0000313" key="3">
    <source>
        <dbReference type="EMBL" id="MCA9758700.1"/>
    </source>
</evidence>
<dbReference type="SUPFAM" id="SSF47598">
    <property type="entry name" value="Ribbon-helix-helix"/>
    <property type="match status" value="1"/>
</dbReference>
<dbReference type="CDD" id="cd22231">
    <property type="entry name" value="RHH_NikR_HicB-like"/>
    <property type="match status" value="1"/>
</dbReference>
<evidence type="ECO:0000256" key="1">
    <source>
        <dbReference type="ARBA" id="ARBA00008580"/>
    </source>
</evidence>
<evidence type="ECO:0000256" key="2">
    <source>
        <dbReference type="ARBA" id="ARBA00022649"/>
    </source>
</evidence>
<dbReference type="Proteomes" id="UP000739538">
    <property type="component" value="Unassembled WGS sequence"/>
</dbReference>
<dbReference type="Gene3D" id="6.10.10.120">
    <property type="entry name" value="Antitoxin ParD1-like"/>
    <property type="match status" value="1"/>
</dbReference>
<dbReference type="PANTHER" id="PTHR36582">
    <property type="entry name" value="ANTITOXIN PARD"/>
    <property type="match status" value="1"/>
</dbReference>
<dbReference type="InterPro" id="IPR038296">
    <property type="entry name" value="ParD_sf"/>
</dbReference>
<dbReference type="Pfam" id="PF03693">
    <property type="entry name" value="ParD_antitoxin"/>
    <property type="match status" value="1"/>
</dbReference>
<dbReference type="InterPro" id="IPR010985">
    <property type="entry name" value="Ribbon_hlx_hlx"/>
</dbReference>
<dbReference type="EMBL" id="JAGQHS010000201">
    <property type="protein sequence ID" value="MCA9758700.1"/>
    <property type="molecule type" value="Genomic_DNA"/>
</dbReference>
<dbReference type="AlphaFoldDB" id="A0A956NKA6"/>
<accession>A0A956NKA6</accession>
<sequence length="92" mass="10803">MTNMNISLPEPMRAWVEDQIRQGRYGDASEYVRDLIRRDQERLTQDRLEQLLLEGLESGESLDVTPEFWEPKRREVVARVRERAKGRTESGG</sequence>
<dbReference type="NCBIfam" id="TIGR02606">
    <property type="entry name" value="antidote_CC2985"/>
    <property type="match status" value="1"/>
</dbReference>
<dbReference type="InterPro" id="IPR022789">
    <property type="entry name" value="ParD"/>
</dbReference>
<dbReference type="GO" id="GO:0006355">
    <property type="term" value="P:regulation of DNA-templated transcription"/>
    <property type="evidence" value="ECO:0007669"/>
    <property type="project" value="InterPro"/>
</dbReference>
<proteinExistence type="inferred from homology"/>
<reference evidence="3" key="1">
    <citation type="submission" date="2020-04" db="EMBL/GenBank/DDBJ databases">
        <authorList>
            <person name="Zhang T."/>
        </authorList>
    </citation>
    <scope>NUCLEOTIDE SEQUENCE</scope>
    <source>
        <strain evidence="3">HKST-UBA02</strain>
    </source>
</reference>